<evidence type="ECO:0000259" key="1">
    <source>
        <dbReference type="PROSITE" id="PS51186"/>
    </source>
</evidence>
<dbReference type="SUPFAM" id="SSF55729">
    <property type="entry name" value="Acyl-CoA N-acyltransferases (Nat)"/>
    <property type="match status" value="1"/>
</dbReference>
<proteinExistence type="predicted"/>
<name>A0ABM6JKL1_9GAMM</name>
<sequence length="149" mass="17220">MVKIIQATIDNLLQVSPLFDAYRQFYGQEENLDLSHKFIKERLVEADSIIFIAMNEQNTLVGFAQLYPSFSSVAMKRTWILNDLYVEHAFRQQGVATALLHQVDVFAKFTHADSVKLSTEVNNGAAKALYEREGYRQLNQFDHYIKRVD</sequence>
<dbReference type="Proteomes" id="UP000191820">
    <property type="component" value="Chromosome"/>
</dbReference>
<dbReference type="PANTHER" id="PTHR43072:SF60">
    <property type="entry name" value="L-2,4-DIAMINOBUTYRIC ACID ACETYLTRANSFERASE"/>
    <property type="match status" value="1"/>
</dbReference>
<feature type="domain" description="N-acetyltransferase" evidence="1">
    <location>
        <begin position="2"/>
        <end position="149"/>
    </location>
</feature>
<accession>A0ABM6JKL1</accession>
<dbReference type="EMBL" id="CP020472">
    <property type="protein sequence ID" value="ARD22758.1"/>
    <property type="molecule type" value="Genomic_DNA"/>
</dbReference>
<dbReference type="PROSITE" id="PS51186">
    <property type="entry name" value="GNAT"/>
    <property type="match status" value="1"/>
</dbReference>
<dbReference type="RefSeq" id="WP_080915978.1">
    <property type="nucleotide sequence ID" value="NZ_CP020472.1"/>
</dbReference>
<keyword evidence="3" id="KW-1185">Reference proteome</keyword>
<evidence type="ECO:0000313" key="3">
    <source>
        <dbReference type="Proteomes" id="UP000191820"/>
    </source>
</evidence>
<dbReference type="PANTHER" id="PTHR43072">
    <property type="entry name" value="N-ACETYLTRANSFERASE"/>
    <property type="match status" value="1"/>
</dbReference>
<dbReference type="CDD" id="cd04301">
    <property type="entry name" value="NAT_SF"/>
    <property type="match status" value="1"/>
</dbReference>
<gene>
    <name evidence="2" type="ORF">SJ2017_2468</name>
</gene>
<protein>
    <submittedName>
        <fullName evidence="2">Acetyltransferase</fullName>
    </submittedName>
</protein>
<dbReference type="Pfam" id="PF00583">
    <property type="entry name" value="Acetyltransf_1"/>
    <property type="match status" value="1"/>
</dbReference>
<organism evidence="2 3">
    <name type="scientific">Shewanella japonica</name>
    <dbReference type="NCBI Taxonomy" id="93973"/>
    <lineage>
        <taxon>Bacteria</taxon>
        <taxon>Pseudomonadati</taxon>
        <taxon>Pseudomonadota</taxon>
        <taxon>Gammaproteobacteria</taxon>
        <taxon>Alteromonadales</taxon>
        <taxon>Shewanellaceae</taxon>
        <taxon>Shewanella</taxon>
    </lineage>
</organism>
<dbReference type="InterPro" id="IPR000182">
    <property type="entry name" value="GNAT_dom"/>
</dbReference>
<dbReference type="Gene3D" id="3.40.630.30">
    <property type="match status" value="1"/>
</dbReference>
<reference evidence="2 3" key="1">
    <citation type="submission" date="2017-03" db="EMBL/GenBank/DDBJ databases">
        <title>Genome sequencing of Shewanella japonica KCTC 22435.</title>
        <authorList>
            <person name="Kim K.M."/>
        </authorList>
    </citation>
    <scope>NUCLEOTIDE SEQUENCE [LARGE SCALE GENOMIC DNA]</scope>
    <source>
        <strain evidence="2 3">KCTC 22435</strain>
    </source>
</reference>
<dbReference type="InterPro" id="IPR016181">
    <property type="entry name" value="Acyl_CoA_acyltransferase"/>
</dbReference>
<evidence type="ECO:0000313" key="2">
    <source>
        <dbReference type="EMBL" id="ARD22758.1"/>
    </source>
</evidence>